<comment type="caution">
    <text evidence="6">The sequence shown here is derived from an EMBL/GenBank/DDBJ whole genome shotgun (WGS) entry which is preliminary data.</text>
</comment>
<dbReference type="OrthoDB" id="337581at2759"/>
<dbReference type="STRING" id="137246.A0A401TRS2"/>
<keyword evidence="4" id="KW-0234">DNA repair</keyword>
<keyword evidence="3" id="KW-0227">DNA damage</keyword>
<evidence type="ECO:0000256" key="1">
    <source>
        <dbReference type="ARBA" id="ARBA00004123"/>
    </source>
</evidence>
<keyword evidence="7" id="KW-1185">Reference proteome</keyword>
<evidence type="ECO:0000256" key="3">
    <source>
        <dbReference type="ARBA" id="ARBA00022763"/>
    </source>
</evidence>
<organism evidence="6 7">
    <name type="scientific">Chiloscyllium punctatum</name>
    <name type="common">Brownbanded bambooshark</name>
    <name type="synonym">Hemiscyllium punctatum</name>
    <dbReference type="NCBI Taxonomy" id="137246"/>
    <lineage>
        <taxon>Eukaryota</taxon>
        <taxon>Metazoa</taxon>
        <taxon>Chordata</taxon>
        <taxon>Craniata</taxon>
        <taxon>Vertebrata</taxon>
        <taxon>Chondrichthyes</taxon>
        <taxon>Elasmobranchii</taxon>
        <taxon>Galeomorphii</taxon>
        <taxon>Galeoidea</taxon>
        <taxon>Orectolobiformes</taxon>
        <taxon>Hemiscylliidae</taxon>
        <taxon>Chiloscyllium</taxon>
    </lineage>
</organism>
<keyword evidence="5" id="KW-0539">Nucleus</keyword>
<dbReference type="AlphaFoldDB" id="A0A401TRS2"/>
<dbReference type="Gene3D" id="3.70.10.10">
    <property type="match status" value="1"/>
</dbReference>
<comment type="similarity">
    <text evidence="2">Belongs to the rad1 family.</text>
</comment>
<feature type="non-terminal residue" evidence="6">
    <location>
        <position position="72"/>
    </location>
</feature>
<dbReference type="PANTHER" id="PTHR10870">
    <property type="entry name" value="CELL CYCLE CHECKPOINT PROTEIN RAD1"/>
    <property type="match status" value="1"/>
</dbReference>
<evidence type="ECO:0000313" key="6">
    <source>
        <dbReference type="EMBL" id="GCC45335.1"/>
    </source>
</evidence>
<name>A0A401TRS2_CHIPU</name>
<reference evidence="6 7" key="1">
    <citation type="journal article" date="2018" name="Nat. Ecol. Evol.">
        <title>Shark genomes provide insights into elasmobranch evolution and the origin of vertebrates.</title>
        <authorList>
            <person name="Hara Y"/>
            <person name="Yamaguchi K"/>
            <person name="Onimaru K"/>
            <person name="Kadota M"/>
            <person name="Koyanagi M"/>
            <person name="Keeley SD"/>
            <person name="Tatsumi K"/>
            <person name="Tanaka K"/>
            <person name="Motone F"/>
            <person name="Kageyama Y"/>
            <person name="Nozu R"/>
            <person name="Adachi N"/>
            <person name="Nishimura O"/>
            <person name="Nakagawa R"/>
            <person name="Tanegashima C"/>
            <person name="Kiyatake I"/>
            <person name="Matsumoto R"/>
            <person name="Murakumo K"/>
            <person name="Nishida K"/>
            <person name="Terakita A"/>
            <person name="Kuratani S"/>
            <person name="Sato K"/>
            <person name="Hyodo S Kuraku.S."/>
        </authorList>
    </citation>
    <scope>NUCLEOTIDE SEQUENCE [LARGE SCALE GENOMIC DNA]</scope>
</reference>
<comment type="subcellular location">
    <subcellularLocation>
        <location evidence="1">Nucleus</location>
    </subcellularLocation>
</comment>
<evidence type="ECO:0000256" key="2">
    <source>
        <dbReference type="ARBA" id="ARBA00010991"/>
    </source>
</evidence>
<dbReference type="PRINTS" id="PR01245">
    <property type="entry name" value="RAD1REC1"/>
</dbReference>
<proteinExistence type="inferred from homology"/>
<dbReference type="GO" id="GO:0000077">
    <property type="term" value="P:DNA damage checkpoint signaling"/>
    <property type="evidence" value="ECO:0007669"/>
    <property type="project" value="InterPro"/>
</dbReference>
<evidence type="ECO:0000256" key="5">
    <source>
        <dbReference type="ARBA" id="ARBA00023242"/>
    </source>
</evidence>
<dbReference type="Pfam" id="PF02144">
    <property type="entry name" value="Rad1"/>
    <property type="match status" value="1"/>
</dbReference>
<dbReference type="OMA" id="AVCFATK"/>
<dbReference type="EMBL" id="BEZZ01151910">
    <property type="protein sequence ID" value="GCC45335.1"/>
    <property type="molecule type" value="Genomic_DNA"/>
</dbReference>
<dbReference type="GO" id="GO:0030896">
    <property type="term" value="C:checkpoint clamp complex"/>
    <property type="evidence" value="ECO:0007669"/>
    <property type="project" value="TreeGrafter"/>
</dbReference>
<dbReference type="InterPro" id="IPR003021">
    <property type="entry name" value="Rad1_Rec1_Rad17"/>
</dbReference>
<protein>
    <submittedName>
        <fullName evidence="6">Uncharacterized protein</fullName>
    </submittedName>
</protein>
<sequence>MLQTPGPDAGNDRFVLVATLDNVRHLSNLLKAVHFRDQATVFASANGIRVTVEAAKSVQGNAFIQVPARGGV</sequence>
<evidence type="ECO:0000313" key="7">
    <source>
        <dbReference type="Proteomes" id="UP000287033"/>
    </source>
</evidence>
<dbReference type="PANTHER" id="PTHR10870:SF0">
    <property type="entry name" value="CELL CYCLE CHECKPOINT PROTEIN RAD1"/>
    <property type="match status" value="1"/>
</dbReference>
<dbReference type="GO" id="GO:0006281">
    <property type="term" value="P:DNA repair"/>
    <property type="evidence" value="ECO:0007669"/>
    <property type="project" value="UniProtKB-KW"/>
</dbReference>
<dbReference type="Proteomes" id="UP000287033">
    <property type="component" value="Unassembled WGS sequence"/>
</dbReference>
<gene>
    <name evidence="6" type="ORF">chiPu_0029239</name>
</gene>
<accession>A0A401TRS2</accession>
<evidence type="ECO:0000256" key="4">
    <source>
        <dbReference type="ARBA" id="ARBA00023204"/>
    </source>
</evidence>